<organism evidence="1 2">
    <name type="scientific">Dyadobacter helix</name>
    <dbReference type="NCBI Taxonomy" id="2822344"/>
    <lineage>
        <taxon>Bacteria</taxon>
        <taxon>Pseudomonadati</taxon>
        <taxon>Bacteroidota</taxon>
        <taxon>Cytophagia</taxon>
        <taxon>Cytophagales</taxon>
        <taxon>Spirosomataceae</taxon>
        <taxon>Dyadobacter</taxon>
    </lineage>
</organism>
<evidence type="ECO:0000313" key="2">
    <source>
        <dbReference type="Proteomes" id="UP000680038"/>
    </source>
</evidence>
<dbReference type="Proteomes" id="UP000680038">
    <property type="component" value="Unassembled WGS sequence"/>
</dbReference>
<keyword evidence="2" id="KW-1185">Reference proteome</keyword>
<name>A0A916JBW3_9BACT</name>
<sequence>MTEEEIYEMESELAWQQIQNPDNGDRYDTKGNYSHTENLNQYVTYSKIDKNTD</sequence>
<comment type="caution">
    <text evidence="1">The sequence shown here is derived from an EMBL/GenBank/DDBJ whole genome shotgun (WGS) entry which is preliminary data.</text>
</comment>
<reference evidence="1" key="1">
    <citation type="submission" date="2021-04" db="EMBL/GenBank/DDBJ databases">
        <authorList>
            <person name="Rodrigo-Torres L."/>
            <person name="Arahal R. D."/>
            <person name="Lucena T."/>
        </authorList>
    </citation>
    <scope>NUCLEOTIDE SEQUENCE</scope>
    <source>
        <strain evidence="1">CECT 9275</strain>
    </source>
</reference>
<dbReference type="AlphaFoldDB" id="A0A916JBW3"/>
<gene>
    <name evidence="1" type="ORF">DYBT9275_02732</name>
</gene>
<protein>
    <submittedName>
        <fullName evidence="1">Uncharacterized protein</fullName>
    </submittedName>
</protein>
<proteinExistence type="predicted"/>
<evidence type="ECO:0000313" key="1">
    <source>
        <dbReference type="EMBL" id="CAG5001739.1"/>
    </source>
</evidence>
<accession>A0A916JBW3</accession>
<dbReference type="EMBL" id="CAJRAF010000002">
    <property type="protein sequence ID" value="CAG5001739.1"/>
    <property type="molecule type" value="Genomic_DNA"/>
</dbReference>